<sequence length="1678" mass="171223">MLLCFGASGTAYGQGCPGPGGPQPVSGLGAGPGSADRSFGYASGGTGAFQMTDLLNRIGVNIPEPGEIRAIAVQRVGANANKFIVGGNFVYRVPGTNQVYRNLMRLNPNGTVDISFVPGLLIPVVNALVVQSTPLLADRIVVGCETAPQLFRLLPNGAQDTTFSPPPLTPPTVAVLALEVEPLLLPPSVPNPTADYIYVGLNGGTIGGRTNLARLLPNGGPDSTPGTFWGPQTAPAVQVSVNGPVRAIKFADRLGGLGLPGIVVGGAFNLAQGGPFPPPPSFECLNVAFFPTDGDFFSFSVGFFTNFFKGFDGPINAIAVSVSPANVSEIFVGGEFGNCVTFASPPNVARPRVAKFSFFAGLDTVFNPNPATSVPNPVRALVLTGGPPNFTAPPPSPPLPPPPPLLLSVLHVGGQETTTAFADVALSPVTGGLVVDVDPITPGLQPTFFTRSPFFPANPAVVRAMAANNQPLPNGGALFGGAFLNATVYGQNLNAPAQKLVATFTNLYSPPSPLGPVFSLPPPPPPFGPNPGTLPGFVALGPTQFYASALLPNGDLLIGGDVGVNGNASLPASLDDLEAVLYRIDPCGTVNVVARFRNISGYLVRNDVDNGTFVSPPQDINITPGQGFRRVDFVDPPSIRAIAVDSAGNIYVGGQFNRVSDGPGGPFQPWNNLIRLKSDGTIDPLFAPGAGLTSYAPGYPVMRLGGPTGFGTAGVGFTTVDPQTALPALTGNCDATPTPPVTGTGEKFNPNEGRVNAIVLQPNGRILIGGEFKCYNGIPRGGLARLLPNGSLDTSFGDPLAPLPGVDDYSLCDDPIPPPGVPRTNPAVAYNRARVNAILLQPDGSVVVGGLFGKANGIARYNLARFDSAGFLDLTFSSGPTSTVFPTGTAGVGGGGSGATSNGRGGEIFALARQSLGPNAGRILVGGVFTTILNQTGAPGNLPRTAFTRFETNGRHDATFAQLNFTAAGTVRAIALQADDRPIIGGSFRIGPGTAGGTQYTSNTTRVRVFRCGVNGAFTDTVDSLNIPRSSWLAVQPPPGVTVPFQPGPYAVPGVGSLASVFAPTATLPEINYYPGGSVSPAFGTGFFNATNVAMAVNTIALDPTRRRAYIGGLFNVFESARADFQNDNAGAPNGLSLDIRWPGVAALQTGCTYGLVAPTFPPFTVLPAGGTVNLGAINPAGGNLTIGSLTRSAVSVCDALPTVSTGSTFVTIVGVVPRTAGPGPSFADIIINVSPNNTGANRTGSVTVTLPSETSTSPPPTTFTFTQGPASGCTYTATAVPASFPVAGGTGQFQITTGAGCTWTITGLPTWISASPLSGSGSSTVNFTVAANTGAPRSATVTVAGQNITITQAGTCTLTLGTATGTSLPVTGGTGSFTVTTLAGCTYTATSSAPWLVITGGASGGPTGTVTFSVGRNSGAARSATITVTAPGVPAQTVTVSQAPDLAGPDTVGMFRSSNGFFYLRFSNTSGNADTDFFYGTAGDVPLSGDWDADGVTTIGIFRNGQFFLRNSNTAGFADVPAFAISGTQPGDIPLAGDWDGNGSTTVGLFRAGVFLLRNSNTAGPADVVINYALPTDTPIVGDWDGDGVTTIGLFRASVAFFGLRNSNTAGPADLQFFFGAPNDVPVAGDWDNDGVTTIGVFRAGTFFLRNSNTAGVANLTVNYGLATDRPVIGRWQ</sequence>
<organism evidence="2 3">
    <name type="scientific">Chloracidobacterium thermophilum (strain B)</name>
    <dbReference type="NCBI Taxonomy" id="981222"/>
    <lineage>
        <taxon>Bacteria</taxon>
        <taxon>Pseudomonadati</taxon>
        <taxon>Acidobacteriota</taxon>
        <taxon>Terriglobia</taxon>
        <taxon>Terriglobales</taxon>
        <taxon>Acidobacteriaceae</taxon>
        <taxon>Chloracidobacterium</taxon>
    </lineage>
</organism>
<dbReference type="Pfam" id="PF17164">
    <property type="entry name" value="DUF5122"/>
    <property type="match status" value="4"/>
</dbReference>
<dbReference type="EMBL" id="CP002514">
    <property type="protein sequence ID" value="AEP12833.1"/>
    <property type="molecule type" value="Genomic_DNA"/>
</dbReference>
<feature type="domain" description="BACON" evidence="1">
    <location>
        <begin position="1389"/>
        <end position="1444"/>
    </location>
</feature>
<dbReference type="InterPro" id="IPR013783">
    <property type="entry name" value="Ig-like_fold"/>
</dbReference>
<dbReference type="Pfam" id="PF13004">
    <property type="entry name" value="BACON"/>
    <property type="match status" value="2"/>
</dbReference>
<dbReference type="CDD" id="cd14948">
    <property type="entry name" value="BACON"/>
    <property type="match status" value="2"/>
</dbReference>
<name>G2LJE4_CHLTF</name>
<accession>G2LJE4</accession>
<evidence type="ECO:0000313" key="3">
    <source>
        <dbReference type="Proteomes" id="UP000006791"/>
    </source>
</evidence>
<keyword evidence="3" id="KW-1185">Reference proteome</keyword>
<gene>
    <name evidence="2" type="ordered locus">Cabther_A2090</name>
</gene>
<proteinExistence type="predicted"/>
<evidence type="ECO:0000313" key="2">
    <source>
        <dbReference type="EMBL" id="AEP12833.1"/>
    </source>
</evidence>
<dbReference type="Proteomes" id="UP000006791">
    <property type="component" value="Chromosome 1"/>
</dbReference>
<dbReference type="Gene3D" id="2.80.10.50">
    <property type="match status" value="4"/>
</dbReference>
<dbReference type="InterPro" id="IPR024361">
    <property type="entry name" value="BACON"/>
</dbReference>
<dbReference type="HOGENOM" id="CLU_241563_0_0_0"/>
<dbReference type="STRING" id="981222.Cabther_A2090"/>
<feature type="domain" description="BACON" evidence="1">
    <location>
        <begin position="1304"/>
        <end position="1354"/>
    </location>
</feature>
<protein>
    <submittedName>
        <fullName evidence="2">Delta-60 repeat domain protein</fullName>
    </submittedName>
</protein>
<evidence type="ECO:0000259" key="1">
    <source>
        <dbReference type="Pfam" id="PF13004"/>
    </source>
</evidence>
<dbReference type="Gene3D" id="2.60.40.10">
    <property type="entry name" value="Immunoglobulins"/>
    <property type="match status" value="2"/>
</dbReference>
<dbReference type="InterPro" id="IPR013431">
    <property type="entry name" value="Delta_60_rpt"/>
</dbReference>
<reference evidence="2 3" key="1">
    <citation type="journal article" date="2012" name="Environ. Microbiol.">
        <title>Complete genome of Candidatus Chloracidobacterium thermophilum, a chlorophyll-based photoheterotroph belonging to the phylum Acidobacteria.</title>
        <authorList>
            <person name="Garcia Costas A.M."/>
            <person name="Liu Z."/>
            <person name="Tomsho L.P."/>
            <person name="Schuster S.C."/>
            <person name="Ward D.M."/>
            <person name="Bryant D.A."/>
        </authorList>
    </citation>
    <scope>NUCLEOTIDE SEQUENCE [LARGE SCALE GENOMIC DNA]</scope>
    <source>
        <strain evidence="2 3">B</strain>
    </source>
</reference>
<dbReference type="KEGG" id="ctm:Cabther_A2090"/>